<dbReference type="Proteomes" id="UP001497527">
    <property type="component" value="Unassembled WGS sequence"/>
</dbReference>
<name>A0ABM9P827_9FLAO</name>
<dbReference type="RefSeq" id="WP_348715334.1">
    <property type="nucleotide sequence ID" value="NZ_CAXJIO010000010.1"/>
</dbReference>
<accession>A0ABM9P827</accession>
<comment type="caution">
    <text evidence="2">The sequence shown here is derived from an EMBL/GenBank/DDBJ whole genome shotgun (WGS) entry which is preliminary data.</text>
</comment>
<dbReference type="EMBL" id="CAXJIO010000010">
    <property type="protein sequence ID" value="CAL2101498.1"/>
    <property type="molecule type" value="Genomic_DNA"/>
</dbReference>
<keyword evidence="3" id="KW-1185">Reference proteome</keyword>
<evidence type="ECO:0000259" key="1">
    <source>
        <dbReference type="Pfam" id="PF12680"/>
    </source>
</evidence>
<dbReference type="Pfam" id="PF12680">
    <property type="entry name" value="SnoaL_2"/>
    <property type="match status" value="1"/>
</dbReference>
<protein>
    <recommendedName>
        <fullName evidence="1">SnoaL-like domain-containing protein</fullName>
    </recommendedName>
</protein>
<evidence type="ECO:0000313" key="3">
    <source>
        <dbReference type="Proteomes" id="UP001497527"/>
    </source>
</evidence>
<dbReference type="SUPFAM" id="SSF54427">
    <property type="entry name" value="NTF2-like"/>
    <property type="match status" value="1"/>
</dbReference>
<proteinExistence type="predicted"/>
<evidence type="ECO:0000313" key="2">
    <source>
        <dbReference type="EMBL" id="CAL2101498.1"/>
    </source>
</evidence>
<organism evidence="2 3">
    <name type="scientific">Tenacibaculum polynesiense</name>
    <dbReference type="NCBI Taxonomy" id="3137857"/>
    <lineage>
        <taxon>Bacteria</taxon>
        <taxon>Pseudomonadati</taxon>
        <taxon>Bacteroidota</taxon>
        <taxon>Flavobacteriia</taxon>
        <taxon>Flavobacteriales</taxon>
        <taxon>Flavobacteriaceae</taxon>
        <taxon>Tenacibaculum</taxon>
    </lineage>
</organism>
<reference evidence="2 3" key="1">
    <citation type="submission" date="2024-05" db="EMBL/GenBank/DDBJ databases">
        <authorList>
            <person name="Duchaud E."/>
        </authorList>
    </citation>
    <scope>NUCLEOTIDE SEQUENCE [LARGE SCALE GENOMIC DNA]</scope>
    <source>
        <strain evidence="2">Ena-SAMPLE-TAB-13-05-2024-13:56:06:370-140308</strain>
    </source>
</reference>
<feature type="domain" description="SnoaL-like" evidence="1">
    <location>
        <begin position="9"/>
        <end position="121"/>
    </location>
</feature>
<dbReference type="InterPro" id="IPR037401">
    <property type="entry name" value="SnoaL-like"/>
</dbReference>
<gene>
    <name evidence="2" type="ORF">T190423A01A_10061</name>
</gene>
<sequence>METKKREIVKNYVLSYNNFDIEGMTKYLAKNIVFENISNGKVNLKTEGLEAFKEQATIAKEYFKQREQNIESWEIQDSTITIEISYKAILAIDLPNGLKIGDTLELKGVSHFEFENGKIKRITDKS</sequence>
<dbReference type="Gene3D" id="3.10.450.50">
    <property type="match status" value="1"/>
</dbReference>
<dbReference type="InterPro" id="IPR032710">
    <property type="entry name" value="NTF2-like_dom_sf"/>
</dbReference>